<dbReference type="Proteomes" id="UP000308730">
    <property type="component" value="Unassembled WGS sequence"/>
</dbReference>
<evidence type="ECO:0000256" key="2">
    <source>
        <dbReference type="ARBA" id="ARBA00022598"/>
    </source>
</evidence>
<evidence type="ECO:0000256" key="3">
    <source>
        <dbReference type="ARBA" id="ARBA00022694"/>
    </source>
</evidence>
<evidence type="ECO:0000313" key="9">
    <source>
        <dbReference type="Proteomes" id="UP000308730"/>
    </source>
</evidence>
<dbReference type="GO" id="GO:0005524">
    <property type="term" value="F:ATP binding"/>
    <property type="evidence" value="ECO:0007669"/>
    <property type="project" value="UniProtKB-KW"/>
</dbReference>
<keyword evidence="2" id="KW-0436">Ligase</keyword>
<evidence type="ECO:0000256" key="6">
    <source>
        <dbReference type="ARBA" id="ARBA00048539"/>
    </source>
</evidence>
<feature type="domain" description="tRNA(Ile)-lysidine/2-thiocytidine synthase N-terminal" evidence="7">
    <location>
        <begin position="5"/>
        <end position="161"/>
    </location>
</feature>
<name>A0A4S4MND2_9APHY</name>
<comment type="catalytic activity">
    <reaction evidence="6">
        <text>cytidine(34) in tRNA(Ile2) + L-lysine + ATP = lysidine(34) in tRNA(Ile2) + AMP + diphosphate + H(+)</text>
        <dbReference type="Rhea" id="RHEA:43744"/>
        <dbReference type="Rhea" id="RHEA-COMP:10625"/>
        <dbReference type="Rhea" id="RHEA-COMP:10670"/>
        <dbReference type="ChEBI" id="CHEBI:15378"/>
        <dbReference type="ChEBI" id="CHEBI:30616"/>
        <dbReference type="ChEBI" id="CHEBI:32551"/>
        <dbReference type="ChEBI" id="CHEBI:33019"/>
        <dbReference type="ChEBI" id="CHEBI:82748"/>
        <dbReference type="ChEBI" id="CHEBI:83665"/>
        <dbReference type="ChEBI" id="CHEBI:456215"/>
        <dbReference type="EC" id="6.3.4.19"/>
    </reaction>
</comment>
<dbReference type="Gene3D" id="3.40.50.620">
    <property type="entry name" value="HUPs"/>
    <property type="match status" value="1"/>
</dbReference>
<dbReference type="EC" id="6.3.4.19" evidence="1"/>
<protein>
    <recommendedName>
        <fullName evidence="1">tRNA(Ile)-lysidine synthetase</fullName>
        <ecNumber evidence="1">6.3.4.19</ecNumber>
    </recommendedName>
</protein>
<accession>A0A4S4MND2</accession>
<dbReference type="OrthoDB" id="434144at2759"/>
<organism evidence="8 9">
    <name type="scientific">Antrodiella citrinella</name>
    <dbReference type="NCBI Taxonomy" id="2447956"/>
    <lineage>
        <taxon>Eukaryota</taxon>
        <taxon>Fungi</taxon>
        <taxon>Dikarya</taxon>
        <taxon>Basidiomycota</taxon>
        <taxon>Agaricomycotina</taxon>
        <taxon>Agaricomycetes</taxon>
        <taxon>Polyporales</taxon>
        <taxon>Steccherinaceae</taxon>
        <taxon>Antrodiella</taxon>
    </lineage>
</organism>
<dbReference type="AlphaFoldDB" id="A0A4S4MND2"/>
<sequence length="480" mass="53387">MAEKATASAQQLGIQHLTLKIPWSDPPFPPNPSKNASFEGICRDARRNRLAHAMAMTGASTIAFAHHADDQVETSIMRMSSGSSQLGASGMRPIRTWGMGARQDNQLTWMGEKGMSKFVVRPLLEVSKDRILATCKANGWEYVTDPTNDQPDLTPRNYVRAMLKDTIPHHDESSAIIPLDNAILSLRALSPYLTGASQLRDALRVIGERVQTVDTKVTNILEQYILPSPPTTLLLPSDAFRNVQDPYTRVALIRRILRYVSPQPWGHISAEANGVHRSLDMISNTLHTSHSEPSPASFTMGAKVWWRPVYLRSSKNKGKGKNKNKGELGTVGFGLGSTAGSNDRLTWLAQREKSWTKKLARPGAVDTLTEDVTEKLRDALERKEPCEVLYDCRVVVEFDMGACPTALGNALADGSVTVHIVPATPYLLPQVIGRRADQPDKVLASFPWPDKQLQRMWETKYLVISSSWIRMSTARTWDPW</sequence>
<evidence type="ECO:0000256" key="4">
    <source>
        <dbReference type="ARBA" id="ARBA00022741"/>
    </source>
</evidence>
<dbReference type="Pfam" id="PF01171">
    <property type="entry name" value="ATP_bind_3"/>
    <property type="match status" value="1"/>
</dbReference>
<proteinExistence type="predicted"/>
<dbReference type="EMBL" id="SGPM01000252">
    <property type="protein sequence ID" value="THH27432.1"/>
    <property type="molecule type" value="Genomic_DNA"/>
</dbReference>
<dbReference type="GO" id="GO:0008033">
    <property type="term" value="P:tRNA processing"/>
    <property type="evidence" value="ECO:0007669"/>
    <property type="project" value="UniProtKB-KW"/>
</dbReference>
<dbReference type="GO" id="GO:0032267">
    <property type="term" value="F:tRNA(Ile)-lysidine synthase activity"/>
    <property type="evidence" value="ECO:0007669"/>
    <property type="project" value="UniProtKB-EC"/>
</dbReference>
<keyword evidence="4" id="KW-0547">Nucleotide-binding</keyword>
<evidence type="ECO:0000256" key="1">
    <source>
        <dbReference type="ARBA" id="ARBA00013267"/>
    </source>
</evidence>
<dbReference type="InterPro" id="IPR011063">
    <property type="entry name" value="TilS/TtcA_N"/>
</dbReference>
<dbReference type="CDD" id="cd01992">
    <property type="entry name" value="TilS_N"/>
    <property type="match status" value="1"/>
</dbReference>
<dbReference type="PANTHER" id="PTHR43033">
    <property type="entry name" value="TRNA(ILE)-LYSIDINE SYNTHASE-RELATED"/>
    <property type="match status" value="1"/>
</dbReference>
<dbReference type="SUPFAM" id="SSF52402">
    <property type="entry name" value="Adenine nucleotide alpha hydrolases-like"/>
    <property type="match status" value="1"/>
</dbReference>
<keyword evidence="9" id="KW-1185">Reference proteome</keyword>
<keyword evidence="3" id="KW-0819">tRNA processing</keyword>
<comment type="caution">
    <text evidence="8">The sequence shown here is derived from an EMBL/GenBank/DDBJ whole genome shotgun (WGS) entry which is preliminary data.</text>
</comment>
<reference evidence="8 9" key="1">
    <citation type="submission" date="2019-02" db="EMBL/GenBank/DDBJ databases">
        <title>Genome sequencing of the rare red list fungi Antrodiella citrinella (Flaviporus citrinellus).</title>
        <authorList>
            <person name="Buettner E."/>
            <person name="Kellner H."/>
        </authorList>
    </citation>
    <scope>NUCLEOTIDE SEQUENCE [LARGE SCALE GENOMIC DNA]</scope>
    <source>
        <strain evidence="8 9">DSM 108506</strain>
    </source>
</reference>
<evidence type="ECO:0000256" key="5">
    <source>
        <dbReference type="ARBA" id="ARBA00022840"/>
    </source>
</evidence>
<dbReference type="PANTHER" id="PTHR43033:SF1">
    <property type="entry name" value="TRNA(ILE)-LYSIDINE SYNTHASE-RELATED"/>
    <property type="match status" value="1"/>
</dbReference>
<dbReference type="InterPro" id="IPR014729">
    <property type="entry name" value="Rossmann-like_a/b/a_fold"/>
</dbReference>
<dbReference type="InterPro" id="IPR012094">
    <property type="entry name" value="tRNA_Ile_lys_synt"/>
</dbReference>
<dbReference type="InterPro" id="IPR012795">
    <property type="entry name" value="tRNA_Ile_lys_synt_N"/>
</dbReference>
<keyword evidence="5" id="KW-0067">ATP-binding</keyword>
<evidence type="ECO:0000313" key="8">
    <source>
        <dbReference type="EMBL" id="THH27432.1"/>
    </source>
</evidence>
<gene>
    <name evidence="8" type="ORF">EUX98_g6764</name>
</gene>
<evidence type="ECO:0000259" key="7">
    <source>
        <dbReference type="Pfam" id="PF01171"/>
    </source>
</evidence>